<comment type="caution">
    <text evidence="2">The sequence shown here is derived from an EMBL/GenBank/DDBJ whole genome shotgun (WGS) entry which is preliminary data.</text>
</comment>
<sequence length="149" mass="16998">MSLRDEDWDYPAPYVHHWDIAADEIDHYNHVNNVAYVKMLETVAWAHSNNLGLSIDEYRALDRGMAIRRHEIDYLGAALLGDTLACATWVVTCDGRLSLTRHFQFRRLSDGKTLLRAQTDFVCIALSSGKPKRMPQRYASVYGAAKVQE</sequence>
<reference evidence="2 3" key="1">
    <citation type="submission" date="2021-10" db="EMBL/GenBank/DDBJ databases">
        <title>Draft genome of Aestuariibacter halophilus JC2043.</title>
        <authorList>
            <person name="Emsley S.A."/>
            <person name="Pfannmuller K.M."/>
            <person name="Ushijima B."/>
            <person name="Saw J.H."/>
            <person name="Videau P."/>
        </authorList>
    </citation>
    <scope>NUCLEOTIDE SEQUENCE [LARGE SCALE GENOMIC DNA]</scope>
    <source>
        <strain evidence="2 3">JC2043</strain>
    </source>
</reference>
<dbReference type="EMBL" id="JAJEWP010000002">
    <property type="protein sequence ID" value="MCC2616750.1"/>
    <property type="molecule type" value="Genomic_DNA"/>
</dbReference>
<keyword evidence="3" id="KW-1185">Reference proteome</keyword>
<accession>A0ABS8G878</accession>
<evidence type="ECO:0000313" key="2">
    <source>
        <dbReference type="EMBL" id="MCC2616750.1"/>
    </source>
</evidence>
<gene>
    <name evidence="2" type="ORF">LJ739_10900</name>
</gene>
<dbReference type="Proteomes" id="UP001520878">
    <property type="component" value="Unassembled WGS sequence"/>
</dbReference>
<dbReference type="InterPro" id="IPR050563">
    <property type="entry name" value="4-hydroxybenzoyl-CoA_TE"/>
</dbReference>
<dbReference type="SUPFAM" id="SSF54637">
    <property type="entry name" value="Thioesterase/thiol ester dehydrase-isomerase"/>
    <property type="match status" value="1"/>
</dbReference>
<keyword evidence="1" id="KW-0378">Hydrolase</keyword>
<dbReference type="RefSeq" id="WP_229160375.1">
    <property type="nucleotide sequence ID" value="NZ_JAJEWP010000002.1"/>
</dbReference>
<evidence type="ECO:0000256" key="1">
    <source>
        <dbReference type="ARBA" id="ARBA00022801"/>
    </source>
</evidence>
<protein>
    <submittedName>
        <fullName evidence="2">Acyl-CoA thioesterase</fullName>
    </submittedName>
</protein>
<organism evidence="2 3">
    <name type="scientific">Fluctibacter halophilus</name>
    <dbReference type="NCBI Taxonomy" id="226011"/>
    <lineage>
        <taxon>Bacteria</taxon>
        <taxon>Pseudomonadati</taxon>
        <taxon>Pseudomonadota</taxon>
        <taxon>Gammaproteobacteria</taxon>
        <taxon>Alteromonadales</taxon>
        <taxon>Alteromonadaceae</taxon>
        <taxon>Fluctibacter</taxon>
    </lineage>
</organism>
<dbReference type="Pfam" id="PF13279">
    <property type="entry name" value="4HBT_2"/>
    <property type="match status" value="1"/>
</dbReference>
<evidence type="ECO:0000313" key="3">
    <source>
        <dbReference type="Proteomes" id="UP001520878"/>
    </source>
</evidence>
<dbReference type="PANTHER" id="PTHR31793">
    <property type="entry name" value="4-HYDROXYBENZOYL-COA THIOESTERASE FAMILY MEMBER"/>
    <property type="match status" value="1"/>
</dbReference>
<dbReference type="PANTHER" id="PTHR31793:SF37">
    <property type="entry name" value="ACYL-COA THIOESTER HYDROLASE YBGC"/>
    <property type="match status" value="1"/>
</dbReference>
<name>A0ABS8G878_9ALTE</name>
<dbReference type="Gene3D" id="3.10.129.10">
    <property type="entry name" value="Hotdog Thioesterase"/>
    <property type="match status" value="1"/>
</dbReference>
<dbReference type="InterPro" id="IPR029069">
    <property type="entry name" value="HotDog_dom_sf"/>
</dbReference>
<proteinExistence type="predicted"/>
<dbReference type="CDD" id="cd00586">
    <property type="entry name" value="4HBT"/>
    <property type="match status" value="1"/>
</dbReference>